<evidence type="ECO:0000313" key="1">
    <source>
        <dbReference type="EMBL" id="KAJ9085180.1"/>
    </source>
</evidence>
<comment type="caution">
    <text evidence="1">The sequence shown here is derived from an EMBL/GenBank/DDBJ whole genome shotgun (WGS) entry which is preliminary data.</text>
</comment>
<protein>
    <submittedName>
        <fullName evidence="1">Uncharacterized protein</fullName>
    </submittedName>
</protein>
<reference evidence="1" key="1">
    <citation type="submission" date="2022-04" db="EMBL/GenBank/DDBJ databases">
        <title>Genome of the entomopathogenic fungus Entomophthora muscae.</title>
        <authorList>
            <person name="Elya C."/>
            <person name="Lovett B.R."/>
            <person name="Lee E."/>
            <person name="Macias A.M."/>
            <person name="Hajek A.E."/>
            <person name="De Bivort B.L."/>
            <person name="Kasson M.T."/>
            <person name="De Fine Licht H.H."/>
            <person name="Stajich J.E."/>
        </authorList>
    </citation>
    <scope>NUCLEOTIDE SEQUENCE</scope>
    <source>
        <strain evidence="1">Berkeley</strain>
    </source>
</reference>
<name>A0ACC2UDQ5_9FUNG</name>
<dbReference type="Proteomes" id="UP001165960">
    <property type="component" value="Unassembled WGS sequence"/>
</dbReference>
<keyword evidence="2" id="KW-1185">Reference proteome</keyword>
<gene>
    <name evidence="1" type="ORF">DSO57_1016335</name>
</gene>
<dbReference type="EMBL" id="QTSX02000776">
    <property type="protein sequence ID" value="KAJ9085180.1"/>
    <property type="molecule type" value="Genomic_DNA"/>
</dbReference>
<evidence type="ECO:0000313" key="2">
    <source>
        <dbReference type="Proteomes" id="UP001165960"/>
    </source>
</evidence>
<accession>A0ACC2UDQ5</accession>
<organism evidence="1 2">
    <name type="scientific">Entomophthora muscae</name>
    <dbReference type="NCBI Taxonomy" id="34485"/>
    <lineage>
        <taxon>Eukaryota</taxon>
        <taxon>Fungi</taxon>
        <taxon>Fungi incertae sedis</taxon>
        <taxon>Zoopagomycota</taxon>
        <taxon>Entomophthoromycotina</taxon>
        <taxon>Entomophthoromycetes</taxon>
        <taxon>Entomophthorales</taxon>
        <taxon>Entomophthoraceae</taxon>
        <taxon>Entomophthora</taxon>
    </lineage>
</organism>
<sequence length="92" mass="10307">MSATTEELPFVPSASPYDYSKLGVACLTMLGLTEKVIPHMGVWHPWATADNYVMWMVPVIYWAFQAQLFPSTECSPGSTPGHENILIEIYKL</sequence>
<proteinExistence type="predicted"/>